<dbReference type="Gene3D" id="2.60.200.60">
    <property type="match status" value="1"/>
</dbReference>
<organism evidence="1 2">
    <name type="scientific">Sulfitobacter sediminis</name>
    <dbReference type="NCBI Taxonomy" id="3234186"/>
    <lineage>
        <taxon>Bacteria</taxon>
        <taxon>Pseudomonadati</taxon>
        <taxon>Pseudomonadota</taxon>
        <taxon>Alphaproteobacteria</taxon>
        <taxon>Rhodobacterales</taxon>
        <taxon>Roseobacteraceae</taxon>
        <taxon>Sulfitobacter</taxon>
    </lineage>
</organism>
<evidence type="ECO:0008006" key="3">
    <source>
        <dbReference type="Google" id="ProtNLM"/>
    </source>
</evidence>
<sequence length="111" mass="11473">MLPAARLLDTVTHDMLVPSGMVSAPTPGRLPTVIIENQPAARIGDLVACTGAISAGIVHPPPPAPVPIILGNFTVVTENSPQARWVMDTAGCGTFLGDSKLIPTRKTLIGV</sequence>
<protein>
    <recommendedName>
        <fullName evidence="3">PAAR motif-containing protein</fullName>
    </recommendedName>
</protein>
<comment type="caution">
    <text evidence="1">The sequence shown here is derived from an EMBL/GenBank/DDBJ whole genome shotgun (WGS) entry which is preliminary data.</text>
</comment>
<gene>
    <name evidence="1" type="ORF">AB2B41_04575</name>
</gene>
<evidence type="ECO:0000313" key="1">
    <source>
        <dbReference type="EMBL" id="MEW9918862.1"/>
    </source>
</evidence>
<accession>A0ABV3RIR7</accession>
<dbReference type="RefSeq" id="WP_367876570.1">
    <property type="nucleotide sequence ID" value="NZ_JBFNXX010000003.1"/>
</dbReference>
<dbReference type="EMBL" id="JBFNXX010000003">
    <property type="protein sequence ID" value="MEW9918862.1"/>
    <property type="molecule type" value="Genomic_DNA"/>
</dbReference>
<evidence type="ECO:0000313" key="2">
    <source>
        <dbReference type="Proteomes" id="UP001556098"/>
    </source>
</evidence>
<keyword evidence="2" id="KW-1185">Reference proteome</keyword>
<name>A0ABV3RIR7_9RHOB</name>
<dbReference type="Proteomes" id="UP001556098">
    <property type="component" value="Unassembled WGS sequence"/>
</dbReference>
<reference evidence="1 2" key="1">
    <citation type="submission" date="2024-07" db="EMBL/GenBank/DDBJ databases">
        <title>Marimonas sp.nov., isolated from tidal-flat sediment.</title>
        <authorList>
            <person name="Jayan J.N."/>
            <person name="Lee S.S."/>
        </authorList>
    </citation>
    <scope>NUCLEOTIDE SEQUENCE [LARGE SCALE GENOMIC DNA]</scope>
    <source>
        <strain evidence="1 2">MJW-29</strain>
    </source>
</reference>
<proteinExistence type="predicted"/>